<proteinExistence type="predicted"/>
<dbReference type="Proteomes" id="UP000017818">
    <property type="component" value="Unassembled WGS sequence"/>
</dbReference>
<gene>
    <name evidence="1" type="ORF">HMPREF9630_00239</name>
</gene>
<dbReference type="RefSeq" id="WP_009527725.1">
    <property type="nucleotide sequence ID" value="NZ_JH815225.1"/>
</dbReference>
<dbReference type="HOGENOM" id="CLU_2424322_0_0_9"/>
<comment type="caution">
    <text evidence="1">The sequence shown here is derived from an EMBL/GenBank/DDBJ whole genome shotgun (WGS) entry which is preliminary data.</text>
</comment>
<protein>
    <submittedName>
        <fullName evidence="1">Uncharacterized protein</fullName>
    </submittedName>
</protein>
<evidence type="ECO:0000313" key="1">
    <source>
        <dbReference type="EMBL" id="EHL18514.1"/>
    </source>
</evidence>
<dbReference type="EMBL" id="AFZF02000009">
    <property type="protein sequence ID" value="EHL18514.1"/>
    <property type="molecule type" value="Genomic_DNA"/>
</dbReference>
<sequence length="91" mass="10901">MHKINRPDNLSNGAWHILETFCNQYNENESKYLEIPNAFDYTRSELETYMQELHDSGYVMWQNCGASNEYLYLTFKGYCIARNDNPDRYIK</sequence>
<name>V9HV86_9FIRM</name>
<organism evidence="1 2">
    <name type="scientific">Peptoanaerobacter stomatis</name>
    <dbReference type="NCBI Taxonomy" id="796937"/>
    <lineage>
        <taxon>Bacteria</taxon>
        <taxon>Bacillati</taxon>
        <taxon>Bacillota</taxon>
        <taxon>Clostridia</taxon>
        <taxon>Peptostreptococcales</taxon>
        <taxon>Filifactoraceae</taxon>
        <taxon>Peptoanaerobacter</taxon>
    </lineage>
</organism>
<evidence type="ECO:0000313" key="2">
    <source>
        <dbReference type="Proteomes" id="UP000017818"/>
    </source>
</evidence>
<reference evidence="1 2" key="1">
    <citation type="submission" date="2012-05" db="EMBL/GenBank/DDBJ databases">
        <title>The Genome Sequence of Eubacteriaceae bacterium CM2.</title>
        <authorList>
            <consortium name="The Broad Institute Genome Sequencing Platform"/>
            <person name="Earl A."/>
            <person name="Ward D."/>
            <person name="Feldgarden M."/>
            <person name="Gevers D."/>
            <person name="Sizova M."/>
            <person name="Hazen A."/>
            <person name="Epstein S."/>
            <person name="Walker B."/>
            <person name="Young S.K."/>
            <person name="Zeng Q."/>
            <person name="Gargeya S."/>
            <person name="Fitzgerald M."/>
            <person name="Haas B."/>
            <person name="Abouelleil A."/>
            <person name="Alvarado L."/>
            <person name="Arachchi H.M."/>
            <person name="Berlin A."/>
            <person name="Chapman S.B."/>
            <person name="Goldberg J."/>
            <person name="Griggs A."/>
            <person name="Gujja S."/>
            <person name="Hansen M."/>
            <person name="Howarth C."/>
            <person name="Imamovic A."/>
            <person name="Larimer J."/>
            <person name="McCowen C."/>
            <person name="Montmayeur A."/>
            <person name="Murphy C."/>
            <person name="Neiman D."/>
            <person name="Pearson M."/>
            <person name="Priest M."/>
            <person name="Roberts A."/>
            <person name="Saif S."/>
            <person name="Shea T."/>
            <person name="Sisk P."/>
            <person name="Sykes S."/>
            <person name="Wortman J."/>
            <person name="Nusbaum C."/>
            <person name="Birren B."/>
        </authorList>
    </citation>
    <scope>NUCLEOTIDE SEQUENCE [LARGE SCALE GENOMIC DNA]</scope>
    <source>
        <strain evidence="1 2">CM2</strain>
    </source>
</reference>
<dbReference type="AlphaFoldDB" id="V9HV86"/>
<dbReference type="OrthoDB" id="9991456at2"/>
<accession>V9HV86</accession>